<dbReference type="Gene3D" id="3.30.1780.10">
    <property type="entry name" value="ornithine cyclodeaminase, domain 1"/>
    <property type="match status" value="1"/>
</dbReference>
<name>A0ABS4EQC7_9HYPH</name>
<keyword evidence="3" id="KW-0456">Lyase</keyword>
<dbReference type="PIRSF" id="PIRSF001439">
    <property type="entry name" value="CryM"/>
    <property type="match status" value="1"/>
</dbReference>
<sequence>MIILSRSEIEAVVDLGSALGTIEAAYIAASEGRATMPPVGYLAFPERDGDCHIKYGHIAGDPSFVVKIASGFYGNPSIGLPTSNGVMLVFSASTGVLEAILLDEGFLTDLRTGLGGAIATRALCRPDARRVAIVGTGIQARWQIRCLRQAMKQTPLAFSIWGRSENKARETASALASEGIDLEVAPDLERLCRGVDIIITTTPSREPLIHDAWIRPGTHITAIGADAPGKQELDTSLVIRADRRIGDRLEQSLDHGEFSTVFKSGLMARKDCAELGAVLCGKAAGRTRPDDITIADLTGIAVQDIAITNSILDAYRLSSVSHPRKPR</sequence>
<comment type="similarity">
    <text evidence="1">Belongs to the ornithine cyclodeaminase/mu-crystallin family.</text>
</comment>
<dbReference type="PANTHER" id="PTHR13812:SF19">
    <property type="entry name" value="KETIMINE REDUCTASE MU-CRYSTALLIN"/>
    <property type="match status" value="1"/>
</dbReference>
<proteinExistence type="inferred from homology"/>
<evidence type="ECO:0000256" key="2">
    <source>
        <dbReference type="ARBA" id="ARBA00023027"/>
    </source>
</evidence>
<keyword evidence="2" id="KW-0520">NAD</keyword>
<dbReference type="InterPro" id="IPR023401">
    <property type="entry name" value="ODC_N"/>
</dbReference>
<dbReference type="PANTHER" id="PTHR13812">
    <property type="entry name" value="KETIMINE REDUCTASE MU-CRYSTALLIN"/>
    <property type="match status" value="1"/>
</dbReference>
<dbReference type="InterPro" id="IPR036291">
    <property type="entry name" value="NAD(P)-bd_dom_sf"/>
</dbReference>
<reference evidence="3 4" key="1">
    <citation type="submission" date="2021-03" db="EMBL/GenBank/DDBJ databases">
        <title>Genomic Encyclopedia of Type Strains, Phase IV (KMG-IV): sequencing the most valuable type-strain genomes for metagenomic binning, comparative biology and taxonomic classification.</title>
        <authorList>
            <person name="Goeker M."/>
        </authorList>
    </citation>
    <scope>NUCLEOTIDE SEQUENCE [LARGE SCALE GENOMIC DNA]</scope>
    <source>
        <strain evidence="3 4">DSM 26427</strain>
    </source>
</reference>
<dbReference type="Pfam" id="PF02423">
    <property type="entry name" value="OCD_Mu_crystall"/>
    <property type="match status" value="1"/>
</dbReference>
<dbReference type="Proteomes" id="UP000823786">
    <property type="component" value="Unassembled WGS sequence"/>
</dbReference>
<gene>
    <name evidence="3" type="ORF">J2Z75_003671</name>
</gene>
<dbReference type="RefSeq" id="WP_209854142.1">
    <property type="nucleotide sequence ID" value="NZ_JAGGJV010000006.1"/>
</dbReference>
<keyword evidence="4" id="KW-1185">Reference proteome</keyword>
<comment type="caution">
    <text evidence="3">The sequence shown here is derived from an EMBL/GenBank/DDBJ whole genome shotgun (WGS) entry which is preliminary data.</text>
</comment>
<dbReference type="InterPro" id="IPR003462">
    <property type="entry name" value="ODC_Mu_crystall"/>
</dbReference>
<organism evidence="3 4">
    <name type="scientific">Rhizobium herbae</name>
    <dbReference type="NCBI Taxonomy" id="508661"/>
    <lineage>
        <taxon>Bacteria</taxon>
        <taxon>Pseudomonadati</taxon>
        <taxon>Pseudomonadota</taxon>
        <taxon>Alphaproteobacteria</taxon>
        <taxon>Hyphomicrobiales</taxon>
        <taxon>Rhizobiaceae</taxon>
        <taxon>Rhizobium/Agrobacterium group</taxon>
        <taxon>Rhizobium</taxon>
    </lineage>
</organism>
<evidence type="ECO:0000313" key="4">
    <source>
        <dbReference type="Proteomes" id="UP000823786"/>
    </source>
</evidence>
<dbReference type="GO" id="GO:0008473">
    <property type="term" value="F:ornithine cyclodeaminase activity"/>
    <property type="evidence" value="ECO:0007669"/>
    <property type="project" value="UniProtKB-EC"/>
</dbReference>
<dbReference type="EMBL" id="JAGGJV010000006">
    <property type="protein sequence ID" value="MBP1860150.1"/>
    <property type="molecule type" value="Genomic_DNA"/>
</dbReference>
<dbReference type="EC" id="4.3.1.12" evidence="3"/>
<protein>
    <submittedName>
        <fullName evidence="3">Ornithine cyclodeaminase</fullName>
        <ecNumber evidence="3">4.3.1.12</ecNumber>
    </submittedName>
</protein>
<evidence type="ECO:0000256" key="1">
    <source>
        <dbReference type="ARBA" id="ARBA00008903"/>
    </source>
</evidence>
<dbReference type="SUPFAM" id="SSF51735">
    <property type="entry name" value="NAD(P)-binding Rossmann-fold domains"/>
    <property type="match status" value="1"/>
</dbReference>
<accession>A0ABS4EQC7</accession>
<evidence type="ECO:0000313" key="3">
    <source>
        <dbReference type="EMBL" id="MBP1860150.1"/>
    </source>
</evidence>
<dbReference type="Gene3D" id="3.40.50.720">
    <property type="entry name" value="NAD(P)-binding Rossmann-like Domain"/>
    <property type="match status" value="1"/>
</dbReference>